<feature type="repeat" description="TPR" evidence="3">
    <location>
        <begin position="376"/>
        <end position="409"/>
    </location>
</feature>
<dbReference type="SUPFAM" id="SSF48452">
    <property type="entry name" value="TPR-like"/>
    <property type="match status" value="1"/>
</dbReference>
<dbReference type="InterPro" id="IPR011990">
    <property type="entry name" value="TPR-like_helical_dom_sf"/>
</dbReference>
<dbReference type="Proteomes" id="UP001244341">
    <property type="component" value="Chromosome 10b"/>
</dbReference>
<evidence type="ECO:0000256" key="2">
    <source>
        <dbReference type="ARBA" id="ARBA00022803"/>
    </source>
</evidence>
<sequence length="874" mass="95592">MDARAIDPSLLQEVQQQFQIAKDEAAAPQERVLALLRLYHRVMCDTALARAWLQALLQLEGVKLLADIVSGSWPLSANFGASSCSSDTLVQLAPDLDPPLLGWSPVSGQAGKALRRKAAALTRSLRRVAVDLLADLVDCSTLAAKQLFAQGHFVVHFPVMLQGALERYIYGQTKADQRDHADQAQQIAERLLAVAWRCAQHDHRMADCLARDCALTVCKCYKDPWQVKWEPQHKRTAGHVATASARAALNRSNLHSAGTGRIWRDITPPDVSAAQAKQLLETWDEQEKYDKMTEAFGNFMIHVVPAATPDQLLQWVTEADANTKVARIFRNPLVACVSVTQLTPVCDKLAQVWDSHARQLSRERQAARLAGEGARADSKRAAGNEHFKIGRYEEALEAYMAALAETPGDCRLYMNISLSHLKLGRVNEAYDVARSGLAHEPSNSKAWVRLGDACREAGRWQLAALSYRAALDLGSGGDADVQARHEDAASHLQRTWSWEEVPAPWDVPGQAAWLKVGGARPGHQAGYEQWLRKAQKEMNKLHHTSRSIAVKLKAHLLTARALAAARAGQLARLPAAHEWQMSWSDTPFQAPVTGQIRHTVQVADLNDSTRNDDALMMAPAYLEGQPGTVDCINAMALACFYPPSGLPPYKPASLSLSFRMLTDYERLRKTFTEAWGIPIDIETKTEAMRAAVQYDTQYMGRNYEELGYKRESLFDIVGCKLPDTHNDHAKPGAAAAAAAAASSSGASSSGGPGSSSSAVRSKAAAAAAPAGSSSGKKKKKAQQQQQQQQHLQQQHAPSGPVVRFEETDDGFVMRVGDDAGQQQRGLENALHVTLGEHIRQRPEAHGWQQVLGAVSTGRLSQQQVQQLSDMVASM</sequence>
<proteinExistence type="predicted"/>
<feature type="region of interest" description="Disordered" evidence="4">
    <location>
        <begin position="743"/>
        <end position="802"/>
    </location>
</feature>
<evidence type="ECO:0008006" key="7">
    <source>
        <dbReference type="Google" id="ProtNLM"/>
    </source>
</evidence>
<reference evidence="5 6" key="1">
    <citation type="submission" date="2023-05" db="EMBL/GenBank/DDBJ databases">
        <title>A 100% complete, gapless, phased diploid assembly of the Scenedesmus obliquus UTEX 3031 genome.</title>
        <authorList>
            <person name="Biondi T.C."/>
            <person name="Hanschen E.R."/>
            <person name="Kwon T."/>
            <person name="Eng W."/>
            <person name="Kruse C.P.S."/>
            <person name="Koehler S.I."/>
            <person name="Kunde Y."/>
            <person name="Gleasner C.D."/>
            <person name="You Mak K.T."/>
            <person name="Polle J."/>
            <person name="Hovde B.T."/>
            <person name="Starkenburg S.R."/>
        </authorList>
    </citation>
    <scope>NUCLEOTIDE SEQUENCE [LARGE SCALE GENOMIC DNA]</scope>
    <source>
        <strain evidence="5 6">DOE0152z</strain>
    </source>
</reference>
<dbReference type="PANTHER" id="PTHR45831">
    <property type="entry name" value="LD24721P"/>
    <property type="match status" value="1"/>
</dbReference>
<dbReference type="InterPro" id="IPR047150">
    <property type="entry name" value="SGT"/>
</dbReference>
<keyword evidence="1" id="KW-0677">Repeat</keyword>
<dbReference type="PROSITE" id="PS50005">
    <property type="entry name" value="TPR"/>
    <property type="match status" value="1"/>
</dbReference>
<dbReference type="PANTHER" id="PTHR45831:SF2">
    <property type="entry name" value="LD24721P"/>
    <property type="match status" value="1"/>
</dbReference>
<evidence type="ECO:0000313" key="5">
    <source>
        <dbReference type="EMBL" id="WIA18892.1"/>
    </source>
</evidence>
<dbReference type="SMART" id="SM00028">
    <property type="entry name" value="TPR"/>
    <property type="match status" value="3"/>
</dbReference>
<dbReference type="Gene3D" id="1.25.40.10">
    <property type="entry name" value="Tetratricopeptide repeat domain"/>
    <property type="match status" value="1"/>
</dbReference>
<dbReference type="Pfam" id="PF13432">
    <property type="entry name" value="TPR_16"/>
    <property type="match status" value="1"/>
</dbReference>
<evidence type="ECO:0000256" key="4">
    <source>
        <dbReference type="SAM" id="MobiDB-lite"/>
    </source>
</evidence>
<evidence type="ECO:0000256" key="3">
    <source>
        <dbReference type="PROSITE-ProRule" id="PRU00339"/>
    </source>
</evidence>
<feature type="compositionally biased region" description="Low complexity" evidence="4">
    <location>
        <begin position="754"/>
        <end position="774"/>
    </location>
</feature>
<evidence type="ECO:0000313" key="6">
    <source>
        <dbReference type="Proteomes" id="UP001244341"/>
    </source>
</evidence>
<accession>A0ABY8UBP9</accession>
<dbReference type="EMBL" id="CP126217">
    <property type="protein sequence ID" value="WIA18892.1"/>
    <property type="molecule type" value="Genomic_DNA"/>
</dbReference>
<gene>
    <name evidence="5" type="ORF">OEZ85_003564</name>
</gene>
<name>A0ABY8UBP9_TETOB</name>
<organism evidence="5 6">
    <name type="scientific">Tetradesmus obliquus</name>
    <name type="common">Green alga</name>
    <name type="synonym">Acutodesmus obliquus</name>
    <dbReference type="NCBI Taxonomy" id="3088"/>
    <lineage>
        <taxon>Eukaryota</taxon>
        <taxon>Viridiplantae</taxon>
        <taxon>Chlorophyta</taxon>
        <taxon>core chlorophytes</taxon>
        <taxon>Chlorophyceae</taxon>
        <taxon>CS clade</taxon>
        <taxon>Sphaeropleales</taxon>
        <taxon>Scenedesmaceae</taxon>
        <taxon>Tetradesmus</taxon>
    </lineage>
</organism>
<keyword evidence="2 3" id="KW-0802">TPR repeat</keyword>
<feature type="compositionally biased region" description="Low complexity" evidence="4">
    <location>
        <begin position="782"/>
        <end position="795"/>
    </location>
</feature>
<protein>
    <recommendedName>
        <fullName evidence="7">Suppressor of forked domain-containing protein</fullName>
    </recommendedName>
</protein>
<evidence type="ECO:0000256" key="1">
    <source>
        <dbReference type="ARBA" id="ARBA00022737"/>
    </source>
</evidence>
<dbReference type="InterPro" id="IPR019734">
    <property type="entry name" value="TPR_rpt"/>
</dbReference>
<keyword evidence="6" id="KW-1185">Reference proteome</keyword>